<proteinExistence type="predicted"/>
<evidence type="ECO:0000313" key="1">
    <source>
        <dbReference type="EMBL" id="BBO23895.1"/>
    </source>
</evidence>
<dbReference type="KEGG" id="npy:NPRO_14900"/>
<evidence type="ECO:0008006" key="3">
    <source>
        <dbReference type="Google" id="ProtNLM"/>
    </source>
</evidence>
<gene>
    <name evidence="1" type="ORF">NPRO_14900</name>
</gene>
<evidence type="ECO:0000313" key="2">
    <source>
        <dbReference type="Proteomes" id="UP000662873"/>
    </source>
</evidence>
<dbReference type="AlphaFoldDB" id="A0A809RHE3"/>
<dbReference type="GO" id="GO:0006355">
    <property type="term" value="P:regulation of DNA-templated transcription"/>
    <property type="evidence" value="ECO:0007669"/>
    <property type="project" value="InterPro"/>
</dbReference>
<dbReference type="SUPFAM" id="SSF46894">
    <property type="entry name" value="C-terminal effector domain of the bipartite response regulators"/>
    <property type="match status" value="1"/>
</dbReference>
<dbReference type="Proteomes" id="UP000662873">
    <property type="component" value="Chromosome"/>
</dbReference>
<name>A0A809RHE3_9BACT</name>
<dbReference type="GO" id="GO:0003677">
    <property type="term" value="F:DNA binding"/>
    <property type="evidence" value="ECO:0007669"/>
    <property type="project" value="InterPro"/>
</dbReference>
<dbReference type="InterPro" id="IPR016032">
    <property type="entry name" value="Sig_transdc_resp-reg_C-effctor"/>
</dbReference>
<dbReference type="InterPro" id="IPR036388">
    <property type="entry name" value="WH-like_DNA-bd_sf"/>
</dbReference>
<dbReference type="EMBL" id="AP021858">
    <property type="protein sequence ID" value="BBO23895.1"/>
    <property type="molecule type" value="Genomic_DNA"/>
</dbReference>
<protein>
    <recommendedName>
        <fullName evidence="3">Bacterial transcriptional activator domain-containing protein</fullName>
    </recommendedName>
</protein>
<organism evidence="1 2">
    <name type="scientific">Candidatus Nitrosymbiomonas proteolyticus</name>
    <dbReference type="NCBI Taxonomy" id="2608984"/>
    <lineage>
        <taxon>Bacteria</taxon>
        <taxon>Bacillati</taxon>
        <taxon>Armatimonadota</taxon>
        <taxon>Armatimonadota incertae sedis</taxon>
        <taxon>Candidatus Nitrosymbiomonas</taxon>
    </lineage>
</organism>
<reference evidence="1" key="1">
    <citation type="journal article" name="DNA Res.">
        <title>The physiological potential of anammox bacteria as revealed by their core genome structure.</title>
        <authorList>
            <person name="Okubo T."/>
            <person name="Toyoda A."/>
            <person name="Fukuhara K."/>
            <person name="Uchiyama I."/>
            <person name="Harigaya Y."/>
            <person name="Kuroiwa M."/>
            <person name="Suzuki T."/>
            <person name="Murakami Y."/>
            <person name="Suwa Y."/>
            <person name="Takami H."/>
        </authorList>
    </citation>
    <scope>NUCLEOTIDE SEQUENCE</scope>
    <source>
        <strain evidence="1">317325-2</strain>
    </source>
</reference>
<sequence>MEGEGCFRVGWEGGFVVERPCGEKVVFPTAKTTSLAAKLIFFAPQSFDRRNLAGEFWPDAVDDHARMSLRTALTALRRLLGEECVIAEGSNVGLAAERFLRPILSNPHDFAPEITDDWAEWVRGGIGAAADLIPLRVPVEGLLDSLDYLLDVDPASATEFTNASKRLLEHLPVDEVLPRLERLGRLAAGSNEIALGVRVFLATRFLAKGQFVPAIDICKGVVREAESRSLCSIAESAAYHLFASWVLLDQPMRARPYKDWLTRNGSTVVARMAEGMWSFQYEGGETTIRRLKTTAEVARDEGKPYFEQTALACLLSIDAASASENLTERLSDLRSLSGSGIGVFASAFSFARGEIGEGQAERAVARMAGLLLELKERGETRIGLGALHYTSAILAEAGFWALAAESFGAAGAWAEEMGVPFLASEKRERLHLSRLLSSRLSKDQFLLHVRRGATLWKRNLFAIG</sequence>
<accession>A0A809RHE3</accession>
<dbReference type="Gene3D" id="1.10.10.10">
    <property type="entry name" value="Winged helix-like DNA-binding domain superfamily/Winged helix DNA-binding domain"/>
    <property type="match status" value="1"/>
</dbReference>